<gene>
    <name evidence="1" type="ORF">M9Y10_002945</name>
</gene>
<organism evidence="1 2">
    <name type="scientific">Tritrichomonas musculus</name>
    <dbReference type="NCBI Taxonomy" id="1915356"/>
    <lineage>
        <taxon>Eukaryota</taxon>
        <taxon>Metamonada</taxon>
        <taxon>Parabasalia</taxon>
        <taxon>Tritrichomonadida</taxon>
        <taxon>Tritrichomonadidae</taxon>
        <taxon>Tritrichomonas</taxon>
    </lineage>
</organism>
<sequence>MYTPTISLHRRNLRKAICDSFPGENPEKIFKKIAPSRSHVITMYDLEPYCEIGKIPAASLDMIFSPYGVKEVQIALPQFIQFINDDFPNYDTEPHLNPEITQKQKFILSKFLGVLRTKYGTTLSQRWNSALTRNPPNTLNTTLRLSALCHLYQNMNLPFSVSEFVDSLFAFYGAKIEGINFAQFGSLFSAIP</sequence>
<dbReference type="EMBL" id="JAPFFF010000001">
    <property type="protein sequence ID" value="KAK8900616.1"/>
    <property type="molecule type" value="Genomic_DNA"/>
</dbReference>
<proteinExistence type="predicted"/>
<evidence type="ECO:0000313" key="2">
    <source>
        <dbReference type="Proteomes" id="UP001470230"/>
    </source>
</evidence>
<accession>A0ABR2LBZ2</accession>
<keyword evidence="2" id="KW-1185">Reference proteome</keyword>
<dbReference type="Proteomes" id="UP001470230">
    <property type="component" value="Unassembled WGS sequence"/>
</dbReference>
<name>A0ABR2LBZ2_9EUKA</name>
<protein>
    <submittedName>
        <fullName evidence="1">Uncharacterized protein</fullName>
    </submittedName>
</protein>
<comment type="caution">
    <text evidence="1">The sequence shown here is derived from an EMBL/GenBank/DDBJ whole genome shotgun (WGS) entry which is preliminary data.</text>
</comment>
<reference evidence="1 2" key="1">
    <citation type="submission" date="2024-04" db="EMBL/GenBank/DDBJ databases">
        <title>Tritrichomonas musculus Genome.</title>
        <authorList>
            <person name="Alves-Ferreira E."/>
            <person name="Grigg M."/>
            <person name="Lorenzi H."/>
            <person name="Galac M."/>
        </authorList>
    </citation>
    <scope>NUCLEOTIDE SEQUENCE [LARGE SCALE GENOMIC DNA]</scope>
    <source>
        <strain evidence="1 2">EAF2021</strain>
    </source>
</reference>
<evidence type="ECO:0000313" key="1">
    <source>
        <dbReference type="EMBL" id="KAK8900616.1"/>
    </source>
</evidence>